<organism evidence="1 2">
    <name type="scientific">Eretmocerus hayati</name>
    <dbReference type="NCBI Taxonomy" id="131215"/>
    <lineage>
        <taxon>Eukaryota</taxon>
        <taxon>Metazoa</taxon>
        <taxon>Ecdysozoa</taxon>
        <taxon>Arthropoda</taxon>
        <taxon>Hexapoda</taxon>
        <taxon>Insecta</taxon>
        <taxon>Pterygota</taxon>
        <taxon>Neoptera</taxon>
        <taxon>Endopterygota</taxon>
        <taxon>Hymenoptera</taxon>
        <taxon>Apocrita</taxon>
        <taxon>Proctotrupomorpha</taxon>
        <taxon>Chalcidoidea</taxon>
        <taxon>Aphelinidae</taxon>
        <taxon>Aphelininae</taxon>
        <taxon>Eretmocerus</taxon>
    </lineage>
</organism>
<protein>
    <submittedName>
        <fullName evidence="1">Uncharacterized protein</fullName>
    </submittedName>
</protein>
<gene>
    <name evidence="1" type="ORF">QAD02_019806</name>
</gene>
<evidence type="ECO:0000313" key="1">
    <source>
        <dbReference type="EMBL" id="KAJ8684014.1"/>
    </source>
</evidence>
<evidence type="ECO:0000313" key="2">
    <source>
        <dbReference type="Proteomes" id="UP001239111"/>
    </source>
</evidence>
<dbReference type="EMBL" id="CM056741">
    <property type="protein sequence ID" value="KAJ8684014.1"/>
    <property type="molecule type" value="Genomic_DNA"/>
</dbReference>
<name>A0ACC2PL43_9HYME</name>
<comment type="caution">
    <text evidence="1">The sequence shown here is derived from an EMBL/GenBank/DDBJ whole genome shotgun (WGS) entry which is preliminary data.</text>
</comment>
<keyword evidence="2" id="KW-1185">Reference proteome</keyword>
<reference evidence="1" key="1">
    <citation type="submission" date="2023-04" db="EMBL/GenBank/DDBJ databases">
        <title>A chromosome-level genome assembly of the parasitoid wasp Eretmocerus hayati.</title>
        <authorList>
            <person name="Zhong Y."/>
            <person name="Liu S."/>
            <person name="Liu Y."/>
        </authorList>
    </citation>
    <scope>NUCLEOTIDE SEQUENCE</scope>
    <source>
        <strain evidence="1">ZJU_SS_LIU_2023</strain>
    </source>
</reference>
<sequence length="700" mass="77855">MAMDGDNEMWIDEADDSEDSSDFSGSESSDDTADGNDSDDGSYSSLTRSSGGSNVDSLMRQFFPHYYDDDEEYVEPPALVAVKNNNIEAVRSLITKGLDVNDKINGTYCIHEAIKTGNPEMVKLLLDSGSNLGCVDVKGRGPLHIAIQIQDPKKRWEMVRIILDAGVSLPEKEHLYRGCQYNTTCIHEAVRSNDFLLVLLLVDAGAEINCFDGTADGYVQDTPLQVALTLEGQSRYEMVQKLIAAGSDVRLCHNGYTVLHTAVVQETCDWELVQLLLDAGAQLNCLSRLSISPVALATKFNRLDLVKKMIDAGADINISKTCYNSALNFAITNHNKDLVDLLLKSGADVNARDSDGKSILYAAVSPFTWSHSFNKTDILKMILNHGAIMSSPEFGKYTPFKVLIENGNIEAINLFIENGFNLEDCGIQFPLHKAAINPRKEVLHFLLNAYLVDVDAIDDRGVTALYTAVNFQRADNVRLLVKWGASANIGCLKEGELYPPTVIGRTALGEAFATGESEFGRILLAAGASLDLAIKNQDIECIVKQALENTFCINQFIEYVVLLKTQGHFVDPANTRYAMRKVYNSSKIVEDCIAELEHWKTIMLHNDITMYDVLIGRDITPYISNPKVNENYESTKFDGFCHYGRLIKERYSFSLVRREVMDLALKGLSKILGFGYCTHEISFWIVKQLPMKDLRNLCII</sequence>
<dbReference type="Proteomes" id="UP001239111">
    <property type="component" value="Chromosome 1"/>
</dbReference>
<proteinExistence type="predicted"/>
<accession>A0ACC2PL43</accession>